<accession>A0A2Z4Y8F3</accession>
<gene>
    <name evidence="1" type="ORF">BRCON_1936</name>
</gene>
<protein>
    <submittedName>
        <fullName evidence="1">Uncharacterized protein</fullName>
    </submittedName>
</protein>
<sequence>MLTAGAALSVDCSLTKRFLALGHPRASIVDATLLLPSFALVCVIHITEEAYDQATAE</sequence>
<dbReference type="Proteomes" id="UP000262583">
    <property type="component" value="Chromosome"/>
</dbReference>
<evidence type="ECO:0000313" key="1">
    <source>
        <dbReference type="EMBL" id="AXA36713.1"/>
    </source>
</evidence>
<name>A0A2Z4Y8F3_SUMC1</name>
<evidence type="ECO:0000313" key="2">
    <source>
        <dbReference type="Proteomes" id="UP000262583"/>
    </source>
</evidence>
<dbReference type="KEGG" id="schv:BRCON_1936"/>
<dbReference type="AlphaFoldDB" id="A0A2Z4Y8F3"/>
<proteinExistence type="predicted"/>
<organism evidence="1 2">
    <name type="scientific">Sumerlaea chitinivorans</name>
    <dbReference type="NCBI Taxonomy" id="2250252"/>
    <lineage>
        <taxon>Bacteria</taxon>
        <taxon>Candidatus Sumerlaeota</taxon>
        <taxon>Candidatus Sumerlaeia</taxon>
        <taxon>Candidatus Sumerlaeales</taxon>
        <taxon>Candidatus Sumerlaeaceae</taxon>
        <taxon>Candidatus Sumerlaea</taxon>
    </lineage>
</organism>
<dbReference type="EMBL" id="CP030759">
    <property type="protein sequence ID" value="AXA36713.1"/>
    <property type="molecule type" value="Genomic_DNA"/>
</dbReference>
<reference evidence="1 2" key="1">
    <citation type="submission" date="2018-05" db="EMBL/GenBank/DDBJ databases">
        <title>A metagenomic window into the 2 km-deep terrestrial subsurface aquifer revealed taxonomically and functionally diverse microbial community comprising novel uncultured bacterial lineages.</title>
        <authorList>
            <person name="Kadnikov V.V."/>
            <person name="Mardanov A.V."/>
            <person name="Beletsky A.V."/>
            <person name="Banks D."/>
            <person name="Pimenov N.V."/>
            <person name="Frank Y.A."/>
            <person name="Karnachuk O.V."/>
            <person name="Ravin N.V."/>
        </authorList>
    </citation>
    <scope>NUCLEOTIDE SEQUENCE [LARGE SCALE GENOMIC DNA]</scope>
    <source>
        <strain evidence="1">BY</strain>
    </source>
</reference>